<dbReference type="Gene3D" id="3.40.1260.10">
    <property type="entry name" value="DsrEFH-like"/>
    <property type="match status" value="1"/>
</dbReference>
<dbReference type="GO" id="GO:0005829">
    <property type="term" value="C:cytosol"/>
    <property type="evidence" value="ECO:0007669"/>
    <property type="project" value="TreeGrafter"/>
</dbReference>
<dbReference type="InterPro" id="IPR003787">
    <property type="entry name" value="Sulphur_relay_DsrE/F-like"/>
</dbReference>
<sequence>MAKLGILLTLGPYQFENWETAYNISNAALDKGHEVQMFLYLDGVYNPIKYHTFPDWPEMPKDKFAELVKKGAKIIACGVCVNARGLEKGKDYIDGITVGGLPDFAQIVSEVDSVVKL</sequence>
<dbReference type="Pfam" id="PF02635">
    <property type="entry name" value="DsrE"/>
    <property type="match status" value="1"/>
</dbReference>
<dbReference type="EMBL" id="LAZR01017961">
    <property type="protein sequence ID" value="KKL98269.1"/>
    <property type="molecule type" value="Genomic_DNA"/>
</dbReference>
<dbReference type="SUPFAM" id="SSF75169">
    <property type="entry name" value="DsrEFH-like"/>
    <property type="match status" value="1"/>
</dbReference>
<reference evidence="1" key="1">
    <citation type="journal article" date="2015" name="Nature">
        <title>Complex archaea that bridge the gap between prokaryotes and eukaryotes.</title>
        <authorList>
            <person name="Spang A."/>
            <person name="Saw J.H."/>
            <person name="Jorgensen S.L."/>
            <person name="Zaremba-Niedzwiedzka K."/>
            <person name="Martijn J."/>
            <person name="Lind A.E."/>
            <person name="van Eijk R."/>
            <person name="Schleper C."/>
            <person name="Guy L."/>
            <person name="Ettema T.J."/>
        </authorList>
    </citation>
    <scope>NUCLEOTIDE SEQUENCE</scope>
</reference>
<accession>A0A0F9GHH6</accession>
<dbReference type="PANTHER" id="PTHR34874">
    <property type="entry name" value="PROTEIN YCHN"/>
    <property type="match status" value="1"/>
</dbReference>
<name>A0A0F9GHH6_9ZZZZ</name>
<dbReference type="AlphaFoldDB" id="A0A0F9GHH6"/>
<evidence type="ECO:0000313" key="1">
    <source>
        <dbReference type="EMBL" id="KKL98269.1"/>
    </source>
</evidence>
<dbReference type="InterPro" id="IPR027396">
    <property type="entry name" value="DsrEFH-like"/>
</dbReference>
<protein>
    <submittedName>
        <fullName evidence="1">Uncharacterized protein</fullName>
    </submittedName>
</protein>
<gene>
    <name evidence="1" type="ORF">LCGC14_1826080</name>
</gene>
<organism evidence="1">
    <name type="scientific">marine sediment metagenome</name>
    <dbReference type="NCBI Taxonomy" id="412755"/>
    <lineage>
        <taxon>unclassified sequences</taxon>
        <taxon>metagenomes</taxon>
        <taxon>ecological metagenomes</taxon>
    </lineage>
</organism>
<dbReference type="PANTHER" id="PTHR34874:SF1">
    <property type="entry name" value="PROTEIN YCHN"/>
    <property type="match status" value="1"/>
</dbReference>
<comment type="caution">
    <text evidence="1">The sequence shown here is derived from an EMBL/GenBank/DDBJ whole genome shotgun (WGS) entry which is preliminary data.</text>
</comment>
<proteinExistence type="predicted"/>